<comment type="subcellular location">
    <subcellularLocation>
        <location evidence="1">Mitochondrion inner membrane</location>
        <topology evidence="1">Single-pass membrane protein</topology>
    </subcellularLocation>
</comment>
<protein>
    <recommendedName>
        <fullName evidence="10">Cytochrome c oxidase polypeptide VIIc</fullName>
    </recommendedName>
</protein>
<evidence type="ECO:0000256" key="4">
    <source>
        <dbReference type="ARBA" id="ARBA00022792"/>
    </source>
</evidence>
<proteinExistence type="inferred from homology"/>
<comment type="similarity">
    <text evidence="3">Belongs to the cytochrome c oxidase VIIc family.</text>
</comment>
<evidence type="ECO:0000256" key="3">
    <source>
        <dbReference type="ARBA" id="ARBA00010514"/>
    </source>
</evidence>
<keyword evidence="7" id="KW-0812">Transmembrane</keyword>
<keyword evidence="4" id="KW-0999">Mitochondrion inner membrane</keyword>
<comment type="caution">
    <text evidence="8">The sequence shown here is derived from an EMBL/GenBank/DDBJ whole genome shotgun (WGS) entry which is preliminary data.</text>
</comment>
<evidence type="ECO:0000256" key="5">
    <source>
        <dbReference type="ARBA" id="ARBA00023128"/>
    </source>
</evidence>
<dbReference type="GO" id="GO:0005743">
    <property type="term" value="C:mitochondrial inner membrane"/>
    <property type="evidence" value="ECO:0007669"/>
    <property type="project" value="UniProtKB-SubCell"/>
</dbReference>
<evidence type="ECO:0000256" key="7">
    <source>
        <dbReference type="SAM" id="Phobius"/>
    </source>
</evidence>
<feature type="transmembrane region" description="Helical" evidence="7">
    <location>
        <begin position="63"/>
        <end position="84"/>
    </location>
</feature>
<evidence type="ECO:0000313" key="8">
    <source>
        <dbReference type="EMBL" id="KAL3090961.1"/>
    </source>
</evidence>
<dbReference type="AlphaFoldDB" id="A0ABD2JK37"/>
<dbReference type="SUPFAM" id="SSF81427">
    <property type="entry name" value="Mitochondrial cytochrome c oxidase subunit VIIc (aka VIIIa)"/>
    <property type="match status" value="1"/>
</dbReference>
<evidence type="ECO:0008006" key="10">
    <source>
        <dbReference type="Google" id="ProtNLM"/>
    </source>
</evidence>
<dbReference type="InterPro" id="IPR004202">
    <property type="entry name" value="COX7C/Cox8"/>
</dbReference>
<keyword evidence="7" id="KW-1133">Transmembrane helix</keyword>
<dbReference type="InterPro" id="IPR036636">
    <property type="entry name" value="COX7C/Cox8_sf"/>
</dbReference>
<dbReference type="EMBL" id="JBICCN010000138">
    <property type="protein sequence ID" value="KAL3090961.1"/>
    <property type="molecule type" value="Genomic_DNA"/>
</dbReference>
<dbReference type="Gene3D" id="4.10.49.10">
    <property type="entry name" value="Cytochrome c oxidase subunit VIIc"/>
    <property type="match status" value="1"/>
</dbReference>
<keyword evidence="9" id="KW-1185">Reference proteome</keyword>
<accession>A0ABD2JK37</accession>
<sequence>MLFKRFVVPVATRSVRAVHLPGTPGIYNTKPVEIPNWEPATPTGPIRDGWPNHLAPFMQIKSWRWFIGAFLYLASGFGIPFFAAEFQLKKQNQ</sequence>
<keyword evidence="5" id="KW-0496">Mitochondrion</keyword>
<evidence type="ECO:0000256" key="6">
    <source>
        <dbReference type="ARBA" id="ARBA00023136"/>
    </source>
</evidence>
<keyword evidence="6 7" id="KW-0472">Membrane</keyword>
<dbReference type="Proteomes" id="UP001620645">
    <property type="component" value="Unassembled WGS sequence"/>
</dbReference>
<name>A0ABD2JK37_HETSC</name>
<evidence type="ECO:0000256" key="2">
    <source>
        <dbReference type="ARBA" id="ARBA00004673"/>
    </source>
</evidence>
<dbReference type="Pfam" id="PF02935">
    <property type="entry name" value="COX7C"/>
    <property type="match status" value="1"/>
</dbReference>
<reference evidence="8 9" key="1">
    <citation type="submission" date="2024-10" db="EMBL/GenBank/DDBJ databases">
        <authorList>
            <person name="Kim D."/>
        </authorList>
    </citation>
    <scope>NUCLEOTIDE SEQUENCE [LARGE SCALE GENOMIC DNA]</scope>
    <source>
        <strain evidence="8">Taebaek</strain>
    </source>
</reference>
<organism evidence="8 9">
    <name type="scientific">Heterodera schachtii</name>
    <name type="common">Sugarbeet cyst nematode worm</name>
    <name type="synonym">Tylenchus schachtii</name>
    <dbReference type="NCBI Taxonomy" id="97005"/>
    <lineage>
        <taxon>Eukaryota</taxon>
        <taxon>Metazoa</taxon>
        <taxon>Ecdysozoa</taxon>
        <taxon>Nematoda</taxon>
        <taxon>Chromadorea</taxon>
        <taxon>Rhabditida</taxon>
        <taxon>Tylenchina</taxon>
        <taxon>Tylenchomorpha</taxon>
        <taxon>Tylenchoidea</taxon>
        <taxon>Heteroderidae</taxon>
        <taxon>Heteroderinae</taxon>
        <taxon>Heterodera</taxon>
    </lineage>
</organism>
<evidence type="ECO:0000313" key="9">
    <source>
        <dbReference type="Proteomes" id="UP001620645"/>
    </source>
</evidence>
<dbReference type="GO" id="GO:0045277">
    <property type="term" value="C:respiratory chain complex IV"/>
    <property type="evidence" value="ECO:0007669"/>
    <property type="project" value="UniProtKB-ARBA"/>
</dbReference>
<evidence type="ECO:0000256" key="1">
    <source>
        <dbReference type="ARBA" id="ARBA00004434"/>
    </source>
</evidence>
<comment type="pathway">
    <text evidence="2">Energy metabolism; oxidative phosphorylation.</text>
</comment>
<gene>
    <name evidence="8" type="ORF">niasHS_007336</name>
</gene>